<dbReference type="Pfam" id="PF15715">
    <property type="entry name" value="PAF"/>
    <property type="match status" value="1"/>
</dbReference>
<feature type="region of interest" description="Disordered" evidence="1">
    <location>
        <begin position="1"/>
        <end position="102"/>
    </location>
</feature>
<dbReference type="InterPro" id="IPR031444">
    <property type="entry name" value="PCNA-AF_dom"/>
</dbReference>
<evidence type="ECO:0000259" key="2">
    <source>
        <dbReference type="Pfam" id="PF15715"/>
    </source>
</evidence>
<reference evidence="3 4" key="1">
    <citation type="submission" date="2019-07" db="EMBL/GenBank/DDBJ databases">
        <title>Draft genome assembly of a fouling barnacle, Amphibalanus amphitrite (Darwin, 1854): The first reference genome for Thecostraca.</title>
        <authorList>
            <person name="Kim W."/>
        </authorList>
    </citation>
    <scope>NUCLEOTIDE SEQUENCE [LARGE SCALE GENOMIC DNA]</scope>
    <source>
        <strain evidence="3">SNU_AA5</strain>
        <tissue evidence="3">Soma without cirri and trophi</tissue>
    </source>
</reference>
<protein>
    <recommendedName>
        <fullName evidence="2">PCNA-associated factor histone-like domain-containing protein</fullName>
    </recommendedName>
</protein>
<sequence>MVRTKADGIKGKERAGGSSGGGNSYHPQPIPSWQRPVAGFFTAVPRAAGGAGGSSEGSSSGGSSEVVDQPVERSQSPEVVEEAACGSTDNFSNNGLISDDDE</sequence>
<feature type="compositionally biased region" description="Low complexity" evidence="1">
    <location>
        <begin position="56"/>
        <end position="65"/>
    </location>
</feature>
<comment type="caution">
    <text evidence="3">The sequence shown here is derived from an EMBL/GenBank/DDBJ whole genome shotgun (WGS) entry which is preliminary data.</text>
</comment>
<evidence type="ECO:0000313" key="4">
    <source>
        <dbReference type="Proteomes" id="UP000440578"/>
    </source>
</evidence>
<dbReference type="Proteomes" id="UP000440578">
    <property type="component" value="Unassembled WGS sequence"/>
</dbReference>
<proteinExistence type="predicted"/>
<evidence type="ECO:0000256" key="1">
    <source>
        <dbReference type="SAM" id="MobiDB-lite"/>
    </source>
</evidence>
<evidence type="ECO:0000313" key="3">
    <source>
        <dbReference type="EMBL" id="KAF0293657.1"/>
    </source>
</evidence>
<feature type="domain" description="PCNA-associated factor histone-like" evidence="2">
    <location>
        <begin position="13"/>
        <end position="85"/>
    </location>
</feature>
<name>A0A6A4VBI1_AMPAM</name>
<feature type="compositionally biased region" description="Polar residues" evidence="1">
    <location>
        <begin position="87"/>
        <end position="96"/>
    </location>
</feature>
<gene>
    <name evidence="3" type="ORF">FJT64_008606</name>
</gene>
<feature type="compositionally biased region" description="Basic and acidic residues" evidence="1">
    <location>
        <begin position="1"/>
        <end position="15"/>
    </location>
</feature>
<accession>A0A6A4VBI1</accession>
<dbReference type="AlphaFoldDB" id="A0A6A4VBI1"/>
<keyword evidence="4" id="KW-1185">Reference proteome</keyword>
<organism evidence="3 4">
    <name type="scientific">Amphibalanus amphitrite</name>
    <name type="common">Striped barnacle</name>
    <name type="synonym">Balanus amphitrite</name>
    <dbReference type="NCBI Taxonomy" id="1232801"/>
    <lineage>
        <taxon>Eukaryota</taxon>
        <taxon>Metazoa</taxon>
        <taxon>Ecdysozoa</taxon>
        <taxon>Arthropoda</taxon>
        <taxon>Crustacea</taxon>
        <taxon>Multicrustacea</taxon>
        <taxon>Cirripedia</taxon>
        <taxon>Thoracica</taxon>
        <taxon>Thoracicalcarea</taxon>
        <taxon>Balanomorpha</taxon>
        <taxon>Balanoidea</taxon>
        <taxon>Balanidae</taxon>
        <taxon>Amphibalaninae</taxon>
        <taxon>Amphibalanus</taxon>
    </lineage>
</organism>
<dbReference type="EMBL" id="VIIS01001732">
    <property type="protein sequence ID" value="KAF0293657.1"/>
    <property type="molecule type" value="Genomic_DNA"/>
</dbReference>